<dbReference type="SUPFAM" id="SSF54001">
    <property type="entry name" value="Cysteine proteinases"/>
    <property type="match status" value="1"/>
</dbReference>
<dbReference type="KEGG" id="cvn:111136326"/>
<feature type="compositionally biased region" description="Basic and acidic residues" evidence="1">
    <location>
        <begin position="169"/>
        <end position="182"/>
    </location>
</feature>
<dbReference type="InterPro" id="IPR056564">
    <property type="entry name" value="Ig-like_KY"/>
</dbReference>
<protein>
    <submittedName>
        <fullName evidence="5">Uncharacterized protein LOC111136326 isoform X1</fullName>
    </submittedName>
</protein>
<sequence length="1159" mass="131986">MGNTESIDDGGYGNQISPGVSRQNTQINVLPVEEGMEMQGFEGTRPTSAGRTFAERAWKESEDGRSPSPTKMSNGTAFKSKVGNMKDKKINTKKVKEKLDQVMDYMRSKRSDTDVSIPLSTRTTKDLVFELETDELDSRGRGQLKNKNSEEKYNVIENFFERMGSTMSTDERSTEGSERGPSPEDVGMMKKRPLGMGVDLHPVPRNEKKGLSEYPPEQEKKKNRLATSQLNREKPSVQFATFKFHKKCVYSHTHYLYTRDESLLPDMPPPHPPYTRKSEIFDARQYRRVDKKALKVRKTVLNGMLSELVTYLTERYRDDTSKLRSLYVWLTSQNLRLLRLPLKPAREGHVLHYLEKLKKKKGNYAQLFSHLCNLAGLPCVVIHGYLKGSTYEIGQTLTKDTHYGEWNAVLVDNNWRLVNAFWGACAVGADSDSELTMYRLDENFFMADPDQMAYTHYPEEPKWQLLEPTMSMFIFEKRAFLKERFFEMDMRVLSHSNCEIKVQNGEEEILFGMNPARAANLEFMCLIYMKEEKDYRILYDDENRYQHDFLYRPNEDSLAVKIRFPKKGTYRVEIVGRDNTIIDENYDYDWIAIYKATVVNGCKKYAAFPKAADAGWGNSPVLEQIGLSSANYEQRRAILTAEEGMCTIAYDIKRPEAEDLMLSYKMINVNSGLEDVTMESDDFMREDGKFQVHINIPPGDEGAFCLFAQVDDPEYGSIERNLCNYLIISTPLKELDKQEKKEVKTVEDVLDDALHFKQLEMLERAVDLVETKRVTRHMYAKIEEAKETIERLKGISQMMHKVLSLDQRTISEIRGYSNPSPEIHAVMKATLLLLGHFEEETREWKNVQAILGKTGRLSLKRKINMFDINHCKLDIALGAQKLLGDMRLQDIVNQSCGAATFYEWVHFTANEVSKRRQEEKLYAVPMVTLAAVRLKAKTKDLDKIRQAAQADIDNAVYVKQNPALAPPPAYENALPTNQPIFRDMQEDEEEPDLPSPFAKSFKGLKKKAGPSQADLEKMGAVGGEDYVTINDANVGNGSQTVEAVVEQSKAQRGVDRIKGKVASKLANAGPKPVKQAPKAPESSTAREGAPDPKTVTLPPNFERAIEQNLEVNRPSPQFVKEMESLPDSQGPPEVVEDEASLYPQLPGGDESYVQMWLKK</sequence>
<name>A0A8B8ESS7_CRAVI</name>
<dbReference type="RefSeq" id="XP_022342798.1">
    <property type="nucleotide sequence ID" value="XM_022487090.1"/>
</dbReference>
<dbReference type="InterPro" id="IPR038765">
    <property type="entry name" value="Papain-like_cys_pep_sf"/>
</dbReference>
<feature type="region of interest" description="Disordered" evidence="1">
    <location>
        <begin position="1"/>
        <end position="94"/>
    </location>
</feature>
<feature type="compositionally biased region" description="Polar residues" evidence="1">
    <location>
        <begin position="14"/>
        <end position="28"/>
    </location>
</feature>
<dbReference type="InterPro" id="IPR053041">
    <property type="entry name" value="Transglut-like_Superfamily_Mod"/>
</dbReference>
<dbReference type="Pfam" id="PF23265">
    <property type="entry name" value="Ig-like_KY"/>
    <property type="match status" value="1"/>
</dbReference>
<dbReference type="InterPro" id="IPR002931">
    <property type="entry name" value="Transglutaminase-like"/>
</dbReference>
<evidence type="ECO:0000313" key="5">
    <source>
        <dbReference type="RefSeq" id="XP_022342798.1"/>
    </source>
</evidence>
<dbReference type="Gene3D" id="1.20.920.20">
    <property type="match status" value="1"/>
</dbReference>
<reference evidence="5" key="1">
    <citation type="submission" date="2025-08" db="UniProtKB">
        <authorList>
            <consortium name="RefSeq"/>
        </authorList>
    </citation>
    <scope>IDENTIFICATION</scope>
    <source>
        <tissue evidence="5">Whole sample</tissue>
    </source>
</reference>
<dbReference type="AlphaFoldDB" id="A0A8B8ESS7"/>
<feature type="compositionally biased region" description="Basic and acidic residues" evidence="1">
    <location>
        <begin position="202"/>
        <end position="211"/>
    </location>
</feature>
<proteinExistence type="predicted"/>
<evidence type="ECO:0000259" key="2">
    <source>
        <dbReference type="Pfam" id="PF01841"/>
    </source>
</evidence>
<feature type="region of interest" description="Disordered" evidence="1">
    <location>
        <begin position="1111"/>
        <end position="1135"/>
    </location>
</feature>
<feature type="region of interest" description="Disordered" evidence="1">
    <location>
        <begin position="986"/>
        <end position="1010"/>
    </location>
</feature>
<dbReference type="Proteomes" id="UP000694844">
    <property type="component" value="Chromosome 5"/>
</dbReference>
<feature type="region of interest" description="Disordered" evidence="1">
    <location>
        <begin position="164"/>
        <end position="229"/>
    </location>
</feature>
<keyword evidence="4" id="KW-1185">Reference proteome</keyword>
<feature type="compositionally biased region" description="Basic and acidic residues" evidence="1">
    <location>
        <begin position="53"/>
        <end position="65"/>
    </location>
</feature>
<gene>
    <name evidence="5" type="primary">LOC111136326</name>
</gene>
<accession>A0A8B8ESS7</accession>
<dbReference type="Pfam" id="PF01841">
    <property type="entry name" value="Transglut_core"/>
    <property type="match status" value="1"/>
</dbReference>
<dbReference type="PANTHER" id="PTHR47020">
    <property type="entry name" value="HILLARIN"/>
    <property type="match status" value="1"/>
</dbReference>
<feature type="domain" description="KY-like immunoglobulin-like" evidence="3">
    <location>
        <begin position="475"/>
        <end position="603"/>
    </location>
</feature>
<organism evidence="4 5">
    <name type="scientific">Crassostrea virginica</name>
    <name type="common">Eastern oyster</name>
    <dbReference type="NCBI Taxonomy" id="6565"/>
    <lineage>
        <taxon>Eukaryota</taxon>
        <taxon>Metazoa</taxon>
        <taxon>Spiralia</taxon>
        <taxon>Lophotrochozoa</taxon>
        <taxon>Mollusca</taxon>
        <taxon>Bivalvia</taxon>
        <taxon>Autobranchia</taxon>
        <taxon>Pteriomorphia</taxon>
        <taxon>Ostreida</taxon>
        <taxon>Ostreoidea</taxon>
        <taxon>Ostreidae</taxon>
        <taxon>Crassostrea</taxon>
    </lineage>
</organism>
<dbReference type="GeneID" id="111136326"/>
<feature type="domain" description="Transglutaminase-like" evidence="2">
    <location>
        <begin position="308"/>
        <end position="419"/>
    </location>
</feature>
<evidence type="ECO:0000313" key="4">
    <source>
        <dbReference type="Proteomes" id="UP000694844"/>
    </source>
</evidence>
<evidence type="ECO:0000256" key="1">
    <source>
        <dbReference type="SAM" id="MobiDB-lite"/>
    </source>
</evidence>
<feature type="compositionally biased region" description="Polar residues" evidence="1">
    <location>
        <begin position="67"/>
        <end position="77"/>
    </location>
</feature>
<feature type="region of interest" description="Disordered" evidence="1">
    <location>
        <begin position="1048"/>
        <end position="1099"/>
    </location>
</feature>
<dbReference type="OrthoDB" id="6129702at2759"/>
<dbReference type="PANTHER" id="PTHR47020:SF1">
    <property type="entry name" value="HILLARIN"/>
    <property type="match status" value="1"/>
</dbReference>
<evidence type="ECO:0000259" key="3">
    <source>
        <dbReference type="Pfam" id="PF23265"/>
    </source>
</evidence>